<dbReference type="Pfam" id="PF00251">
    <property type="entry name" value="Glyco_hydro_32N"/>
    <property type="match status" value="1"/>
</dbReference>
<dbReference type="InterPro" id="IPR023296">
    <property type="entry name" value="Glyco_hydro_beta-prop_sf"/>
</dbReference>
<dbReference type="InterPro" id="IPR018053">
    <property type="entry name" value="Glyco_hydro_32_AS"/>
</dbReference>
<evidence type="ECO:0000256" key="4">
    <source>
        <dbReference type="RuleBase" id="RU362110"/>
    </source>
</evidence>
<evidence type="ECO:0000256" key="2">
    <source>
        <dbReference type="ARBA" id="ARBA00022801"/>
    </source>
</evidence>
<dbReference type="Gene3D" id="2.60.120.560">
    <property type="entry name" value="Exo-inulinase, domain 1"/>
    <property type="match status" value="1"/>
</dbReference>
<dbReference type="PANTHER" id="PTHR42800">
    <property type="entry name" value="EXOINULINASE INUD (AFU_ORTHOLOGUE AFUA_5G00480)"/>
    <property type="match status" value="1"/>
</dbReference>
<accession>A0ABY1KMG9</accession>
<keyword evidence="3 4" id="KW-0326">Glycosidase</keyword>
<keyword evidence="2 4" id="KW-0378">Hydrolase</keyword>
<organism evidence="7 8">
    <name type="scientific">Zobellia uliginosa</name>
    <dbReference type="NCBI Taxonomy" id="143224"/>
    <lineage>
        <taxon>Bacteria</taxon>
        <taxon>Pseudomonadati</taxon>
        <taxon>Bacteroidota</taxon>
        <taxon>Flavobacteriia</taxon>
        <taxon>Flavobacteriales</taxon>
        <taxon>Flavobacteriaceae</taxon>
        <taxon>Zobellia</taxon>
    </lineage>
</organism>
<evidence type="ECO:0000313" key="8">
    <source>
        <dbReference type="Proteomes" id="UP000185728"/>
    </source>
</evidence>
<dbReference type="InterPro" id="IPR013189">
    <property type="entry name" value="Glyco_hydro_32_C"/>
</dbReference>
<dbReference type="Pfam" id="PF08244">
    <property type="entry name" value="Glyco_hydro_32C"/>
    <property type="match status" value="1"/>
</dbReference>
<sequence length="527" mass="60536">MIFFSVLVLTIMSMSISCKEEQTEKITHSQKLPEPYQEKHRPQFHFTPEAKWMNDPNGMFFYKGKYHLFYQYYPDSTVWGPMHWGHAESKDLVHWKHLPIALYPDSLGLIFSGGAVVDLNNTSKFGTKENPPIVATFTHHNLEGEKAETNNFQTQSIAYSLDEGVKWTKYGHNPVIPNTEGIKDFRDPKVVWHEKSQQWILVLAAYDKVKFYASPNLIDWTHLSDFGIDGDIRLWECPDLFPIKVEGSDEEKWALIVSIQKNAPNGGTASSYFIGDFDGKTFTSDVKKQKWLDWGADNYAFVTWNNIPKDDGRIIGIGWMSNWQYAQIVPTENWRSAMTLPRELKLTRSNADYHLISSPVKELQALRKDSTLISPFQVEDRHLLEASFSPSQFEIAMEIDLKETTAGSFGFELKNDLGENLVITFDKGGDMLYVDRTNSAKTKFSEDFFGKKHYAPLNYDEDTMNIQLFVDASSLEIFVNGGKLNFTDIFFPSEKFNTVSLFSQKGTWKIKDTKIYSLKGIWKPGKK</sequence>
<evidence type="ECO:0000256" key="3">
    <source>
        <dbReference type="ARBA" id="ARBA00023295"/>
    </source>
</evidence>
<dbReference type="PANTHER" id="PTHR42800:SF1">
    <property type="entry name" value="EXOINULINASE INUD (AFU_ORTHOLOGUE AFUA_5G00480)"/>
    <property type="match status" value="1"/>
</dbReference>
<dbReference type="Gene3D" id="2.115.10.20">
    <property type="entry name" value="Glycosyl hydrolase domain, family 43"/>
    <property type="match status" value="1"/>
</dbReference>
<dbReference type="SUPFAM" id="SSF75005">
    <property type="entry name" value="Arabinanase/levansucrase/invertase"/>
    <property type="match status" value="1"/>
</dbReference>
<protein>
    <submittedName>
        <fullName evidence="7">Fructan beta-fructosidase</fullName>
    </submittedName>
</protein>
<dbReference type="SMART" id="SM00640">
    <property type="entry name" value="Glyco_32"/>
    <property type="match status" value="1"/>
</dbReference>
<reference evidence="7 8" key="1">
    <citation type="submission" date="2017-01" db="EMBL/GenBank/DDBJ databases">
        <authorList>
            <person name="Varghese N."/>
            <person name="Submissions S."/>
        </authorList>
    </citation>
    <scope>NUCLEOTIDE SEQUENCE [LARGE SCALE GENOMIC DNA]</scope>
    <source>
        <strain evidence="7 8">DSM 2061</strain>
    </source>
</reference>
<name>A0ABY1KMG9_9FLAO</name>
<dbReference type="CDD" id="cd18622">
    <property type="entry name" value="GH32_Inu-like"/>
    <property type="match status" value="1"/>
</dbReference>
<evidence type="ECO:0000259" key="6">
    <source>
        <dbReference type="Pfam" id="PF08244"/>
    </source>
</evidence>
<gene>
    <name evidence="7" type="ORF">SAMN05421766_102392</name>
</gene>
<feature type="domain" description="Glycosyl hydrolase family 32 C-terminal" evidence="6">
    <location>
        <begin position="362"/>
        <end position="516"/>
    </location>
</feature>
<comment type="similarity">
    <text evidence="1 4">Belongs to the glycosyl hydrolase 32 family.</text>
</comment>
<proteinExistence type="inferred from homology"/>
<dbReference type="InterPro" id="IPR013320">
    <property type="entry name" value="ConA-like_dom_sf"/>
</dbReference>
<feature type="domain" description="Glycosyl hydrolase family 32 N-terminal" evidence="5">
    <location>
        <begin position="45"/>
        <end position="359"/>
    </location>
</feature>
<evidence type="ECO:0000256" key="1">
    <source>
        <dbReference type="ARBA" id="ARBA00009902"/>
    </source>
</evidence>
<dbReference type="InterPro" id="IPR013148">
    <property type="entry name" value="Glyco_hydro_32_N"/>
</dbReference>
<comment type="caution">
    <text evidence="7">The sequence shown here is derived from an EMBL/GenBank/DDBJ whole genome shotgun (WGS) entry which is preliminary data.</text>
</comment>
<dbReference type="SUPFAM" id="SSF49899">
    <property type="entry name" value="Concanavalin A-like lectins/glucanases"/>
    <property type="match status" value="1"/>
</dbReference>
<dbReference type="PROSITE" id="PS00609">
    <property type="entry name" value="GLYCOSYL_HYDROL_F32"/>
    <property type="match status" value="1"/>
</dbReference>
<dbReference type="InterPro" id="IPR001362">
    <property type="entry name" value="Glyco_hydro_32"/>
</dbReference>
<dbReference type="EMBL" id="FTOB01000002">
    <property type="protein sequence ID" value="SIS49477.1"/>
    <property type="molecule type" value="Genomic_DNA"/>
</dbReference>
<keyword evidence="8" id="KW-1185">Reference proteome</keyword>
<dbReference type="Proteomes" id="UP000185728">
    <property type="component" value="Unassembled WGS sequence"/>
</dbReference>
<evidence type="ECO:0000259" key="5">
    <source>
        <dbReference type="Pfam" id="PF00251"/>
    </source>
</evidence>
<evidence type="ECO:0000313" key="7">
    <source>
        <dbReference type="EMBL" id="SIS49477.1"/>
    </source>
</evidence>